<keyword evidence="1" id="KW-1133">Transmembrane helix</keyword>
<comment type="caution">
    <text evidence="2">The sequence shown here is derived from an EMBL/GenBank/DDBJ whole genome shotgun (WGS) entry which is preliminary data.</text>
</comment>
<keyword evidence="1" id="KW-0472">Membrane</keyword>
<keyword evidence="1" id="KW-0812">Transmembrane</keyword>
<sequence length="61" mass="7125">MIVIILFQWPKMKQAPKKDKWAFGVLLLIGWGLSMFDLQHMGGPTAWIEALFRPFGKFMEK</sequence>
<evidence type="ECO:0000313" key="3">
    <source>
        <dbReference type="Proteomes" id="UP000429595"/>
    </source>
</evidence>
<accession>A0A6I1FEU1</accession>
<reference evidence="2 3" key="1">
    <citation type="submission" date="2019-10" db="EMBL/GenBank/DDBJ databases">
        <title>Bacillus aerolatum sp. nov., isolated from bioaerosol of sport playgrounds.</title>
        <authorList>
            <person name="Chen P."/>
            <person name="Zhang G."/>
        </authorList>
    </citation>
    <scope>NUCLEOTIDE SEQUENCE [LARGE SCALE GENOMIC DNA]</scope>
    <source>
        <strain evidence="2 3">CX253</strain>
    </source>
</reference>
<proteinExistence type="predicted"/>
<dbReference type="EMBL" id="WEIO01000006">
    <property type="protein sequence ID" value="KAB7706305.1"/>
    <property type="molecule type" value="Genomic_DNA"/>
</dbReference>
<name>A0A6I1FEU1_9BACI</name>
<dbReference type="Proteomes" id="UP000429595">
    <property type="component" value="Unassembled WGS sequence"/>
</dbReference>
<organism evidence="2 3">
    <name type="scientific">Bacillus aerolatus</name>
    <dbReference type="NCBI Taxonomy" id="2653354"/>
    <lineage>
        <taxon>Bacteria</taxon>
        <taxon>Bacillati</taxon>
        <taxon>Bacillota</taxon>
        <taxon>Bacilli</taxon>
        <taxon>Bacillales</taxon>
        <taxon>Bacillaceae</taxon>
        <taxon>Bacillus</taxon>
    </lineage>
</organism>
<protein>
    <submittedName>
        <fullName evidence="2">Uncharacterized protein</fullName>
    </submittedName>
</protein>
<feature type="transmembrane region" description="Helical" evidence="1">
    <location>
        <begin position="21"/>
        <end position="38"/>
    </location>
</feature>
<evidence type="ECO:0000313" key="2">
    <source>
        <dbReference type="EMBL" id="KAB7706305.1"/>
    </source>
</evidence>
<gene>
    <name evidence="2" type="ORF">F9802_11500</name>
</gene>
<keyword evidence="3" id="KW-1185">Reference proteome</keyword>
<dbReference type="AlphaFoldDB" id="A0A6I1FEU1"/>
<evidence type="ECO:0000256" key="1">
    <source>
        <dbReference type="SAM" id="Phobius"/>
    </source>
</evidence>